<proteinExistence type="predicted"/>
<comment type="caution">
    <text evidence="2">The sequence shown here is derived from an EMBL/GenBank/DDBJ whole genome shotgun (WGS) entry which is preliminary data.</text>
</comment>
<evidence type="ECO:0000313" key="2">
    <source>
        <dbReference type="EMBL" id="GAA3952736.1"/>
    </source>
</evidence>
<dbReference type="InterPro" id="IPR036291">
    <property type="entry name" value="NAD(P)-bd_dom_sf"/>
</dbReference>
<dbReference type="Proteomes" id="UP001501081">
    <property type="component" value="Unassembled WGS sequence"/>
</dbReference>
<organism evidence="2 3">
    <name type="scientific">Pedobacter ginsengiterrae</name>
    <dbReference type="NCBI Taxonomy" id="871696"/>
    <lineage>
        <taxon>Bacteria</taxon>
        <taxon>Pseudomonadati</taxon>
        <taxon>Bacteroidota</taxon>
        <taxon>Sphingobacteriia</taxon>
        <taxon>Sphingobacteriales</taxon>
        <taxon>Sphingobacteriaceae</taxon>
        <taxon>Pedobacter</taxon>
    </lineage>
</organism>
<dbReference type="InterPro" id="IPR016040">
    <property type="entry name" value="NAD(P)-bd_dom"/>
</dbReference>
<evidence type="ECO:0000259" key="1">
    <source>
        <dbReference type="Pfam" id="PF13460"/>
    </source>
</evidence>
<keyword evidence="3" id="KW-1185">Reference proteome</keyword>
<dbReference type="EMBL" id="BAABAK010000001">
    <property type="protein sequence ID" value="GAA3952736.1"/>
    <property type="molecule type" value="Genomic_DNA"/>
</dbReference>
<dbReference type="SUPFAM" id="SSF51735">
    <property type="entry name" value="NAD(P)-binding Rossmann-fold domains"/>
    <property type="match status" value="1"/>
</dbReference>
<dbReference type="Gene3D" id="3.40.50.720">
    <property type="entry name" value="NAD(P)-binding Rossmann-like Domain"/>
    <property type="match status" value="1"/>
</dbReference>
<gene>
    <name evidence="2" type="ORF">GCM10022246_03740</name>
</gene>
<dbReference type="PANTHER" id="PTHR43355">
    <property type="entry name" value="FLAVIN REDUCTASE (NADPH)"/>
    <property type="match status" value="1"/>
</dbReference>
<dbReference type="PANTHER" id="PTHR43355:SF2">
    <property type="entry name" value="FLAVIN REDUCTASE (NADPH)"/>
    <property type="match status" value="1"/>
</dbReference>
<evidence type="ECO:0000313" key="3">
    <source>
        <dbReference type="Proteomes" id="UP001501081"/>
    </source>
</evidence>
<sequence length="222" mass="24768">MCIDNFLQETMIQNIKIAVLGGGGRTGKYLVNELIAKGYSVKLLLRNPENFQIKSPLIEIIHGNAIDFVAVNSLLKNCQAVISTIGQRPGEPLVAEQATKNVLEAMSRNGINRYILLAGINIDTPFDKKGPETINATNWMKSNFPIIQEDRQKSYSLLVNSSINWTLLRVPFIDFTQAKSKMGISLYDCLGNKIDAGSIATFLRLQLEDCTYYNKSPFIYNA</sequence>
<protein>
    <recommendedName>
        <fullName evidence="1">NAD(P)-binding domain-containing protein</fullName>
    </recommendedName>
</protein>
<dbReference type="Pfam" id="PF13460">
    <property type="entry name" value="NAD_binding_10"/>
    <property type="match status" value="1"/>
</dbReference>
<feature type="domain" description="NAD(P)-binding" evidence="1">
    <location>
        <begin position="21"/>
        <end position="203"/>
    </location>
</feature>
<reference evidence="3" key="1">
    <citation type="journal article" date="2019" name="Int. J. Syst. Evol. Microbiol.">
        <title>The Global Catalogue of Microorganisms (GCM) 10K type strain sequencing project: providing services to taxonomists for standard genome sequencing and annotation.</title>
        <authorList>
            <consortium name="The Broad Institute Genomics Platform"/>
            <consortium name="The Broad Institute Genome Sequencing Center for Infectious Disease"/>
            <person name="Wu L."/>
            <person name="Ma J."/>
        </authorList>
    </citation>
    <scope>NUCLEOTIDE SEQUENCE [LARGE SCALE GENOMIC DNA]</scope>
    <source>
        <strain evidence="3">JCM 17338</strain>
    </source>
</reference>
<name>A0ABP7NUD9_9SPHI</name>
<accession>A0ABP7NUD9</accession>
<dbReference type="InterPro" id="IPR051606">
    <property type="entry name" value="Polyketide_Oxido-like"/>
</dbReference>